<dbReference type="GO" id="GO:0004674">
    <property type="term" value="F:protein serine/threonine kinase activity"/>
    <property type="evidence" value="ECO:0007669"/>
    <property type="project" value="UniProtKB-KW"/>
</dbReference>
<dbReference type="PANTHER" id="PTHR47634">
    <property type="entry name" value="PROTEIN KINASE DOMAIN-CONTAINING PROTEIN-RELATED"/>
    <property type="match status" value="1"/>
</dbReference>
<feature type="binding site" evidence="9">
    <location>
        <position position="115"/>
    </location>
    <ligand>
        <name>ATP</name>
        <dbReference type="ChEBI" id="CHEBI:30616"/>
    </ligand>
</feature>
<accession>A0AAV9GRA8</accession>
<dbReference type="PROSITE" id="PS00107">
    <property type="entry name" value="PROTEIN_KINASE_ATP"/>
    <property type="match status" value="1"/>
</dbReference>
<keyword evidence="3" id="KW-0808">Transferase</keyword>
<sequence length="447" mass="52124">MWRTKEQLGEEQLGRLPLRDLSSEASHSDSSSDSSPIPLEQAGPQREWESFRTGVIEEGSFRYHHGGLHPVYIGELYGGKYIVRRKLGYGNWSTVWLVEDLTQPADVGTRFRALKILKADAYTATDKCFEREILTYLREGDRSHPGYDSICHLVDDFELSGRNGTHVCLVFELMGECLSTFRLQFDDRQIPSDVMRKLTKQLVLALDYAHGKNVIHTDIHLYNIFVKFIDTSRIMPEYFDQNPAPFQNRDEQRYTPILSQPLRDHYYPLSKKFANYDFTLGDWGSAHWTNRRRGYIQPLLYRSPEVVINAPWGKPTDWWNLGAVLFVAQTNFQMFQHTRTRRGHVAEMYHFFGPFPVYFLAGGGSHRLLKIFDWEDSERPGMVKAQYRLRTARNCLLPDEWWPFPQEPVARAEFTAFIRLLMRIEPKRRPTADEILMAPWLHGVQIG</sequence>
<dbReference type="InterPro" id="IPR011009">
    <property type="entry name" value="Kinase-like_dom_sf"/>
</dbReference>
<dbReference type="SUPFAM" id="SSF56112">
    <property type="entry name" value="Protein kinase-like (PK-like)"/>
    <property type="match status" value="1"/>
</dbReference>
<dbReference type="GO" id="GO:0005524">
    <property type="term" value="F:ATP binding"/>
    <property type="evidence" value="ECO:0007669"/>
    <property type="project" value="UniProtKB-UniRule"/>
</dbReference>
<comment type="catalytic activity">
    <reaction evidence="8">
        <text>L-seryl-[protein] + ATP = O-phospho-L-seryl-[protein] + ADP + H(+)</text>
        <dbReference type="Rhea" id="RHEA:17989"/>
        <dbReference type="Rhea" id="RHEA-COMP:9863"/>
        <dbReference type="Rhea" id="RHEA-COMP:11604"/>
        <dbReference type="ChEBI" id="CHEBI:15378"/>
        <dbReference type="ChEBI" id="CHEBI:29999"/>
        <dbReference type="ChEBI" id="CHEBI:30616"/>
        <dbReference type="ChEBI" id="CHEBI:83421"/>
        <dbReference type="ChEBI" id="CHEBI:456216"/>
        <dbReference type="EC" id="2.7.11.1"/>
    </reaction>
</comment>
<dbReference type="GO" id="GO:0005737">
    <property type="term" value="C:cytoplasm"/>
    <property type="evidence" value="ECO:0007669"/>
    <property type="project" value="TreeGrafter"/>
</dbReference>
<comment type="caution">
    <text evidence="12">The sequence shown here is derived from an EMBL/GenBank/DDBJ whole genome shotgun (WGS) entry which is preliminary data.</text>
</comment>
<name>A0AAV9GRA8_9PEZI</name>
<dbReference type="Pfam" id="PF00069">
    <property type="entry name" value="Pkinase"/>
    <property type="match status" value="2"/>
</dbReference>
<evidence type="ECO:0000313" key="13">
    <source>
        <dbReference type="Proteomes" id="UP001321760"/>
    </source>
</evidence>
<dbReference type="EMBL" id="MU865928">
    <property type="protein sequence ID" value="KAK4451339.1"/>
    <property type="molecule type" value="Genomic_DNA"/>
</dbReference>
<evidence type="ECO:0000256" key="10">
    <source>
        <dbReference type="SAM" id="MobiDB-lite"/>
    </source>
</evidence>
<dbReference type="PANTHER" id="PTHR47634:SF9">
    <property type="entry name" value="PROTEIN KINASE DOMAIN-CONTAINING PROTEIN-RELATED"/>
    <property type="match status" value="1"/>
</dbReference>
<evidence type="ECO:0000256" key="7">
    <source>
        <dbReference type="ARBA" id="ARBA00047899"/>
    </source>
</evidence>
<gene>
    <name evidence="12" type="ORF">QBC34DRAFT_458188</name>
</gene>
<dbReference type="AlphaFoldDB" id="A0AAV9GRA8"/>
<keyword evidence="6 9" id="KW-0067">ATP-binding</keyword>
<evidence type="ECO:0000256" key="9">
    <source>
        <dbReference type="PROSITE-ProRule" id="PRU10141"/>
    </source>
</evidence>
<evidence type="ECO:0000256" key="5">
    <source>
        <dbReference type="ARBA" id="ARBA00022777"/>
    </source>
</evidence>
<dbReference type="PROSITE" id="PS50011">
    <property type="entry name" value="PROTEIN_KINASE_DOM"/>
    <property type="match status" value="1"/>
</dbReference>
<dbReference type="Proteomes" id="UP001321760">
    <property type="component" value="Unassembled WGS sequence"/>
</dbReference>
<reference evidence="12" key="1">
    <citation type="journal article" date="2023" name="Mol. Phylogenet. Evol.">
        <title>Genome-scale phylogeny and comparative genomics of the fungal order Sordariales.</title>
        <authorList>
            <person name="Hensen N."/>
            <person name="Bonometti L."/>
            <person name="Westerberg I."/>
            <person name="Brannstrom I.O."/>
            <person name="Guillou S."/>
            <person name="Cros-Aarteil S."/>
            <person name="Calhoun S."/>
            <person name="Haridas S."/>
            <person name="Kuo A."/>
            <person name="Mondo S."/>
            <person name="Pangilinan J."/>
            <person name="Riley R."/>
            <person name="LaButti K."/>
            <person name="Andreopoulos B."/>
            <person name="Lipzen A."/>
            <person name="Chen C."/>
            <person name="Yan M."/>
            <person name="Daum C."/>
            <person name="Ng V."/>
            <person name="Clum A."/>
            <person name="Steindorff A."/>
            <person name="Ohm R.A."/>
            <person name="Martin F."/>
            <person name="Silar P."/>
            <person name="Natvig D.O."/>
            <person name="Lalanne C."/>
            <person name="Gautier V."/>
            <person name="Ament-Velasquez S.L."/>
            <person name="Kruys A."/>
            <person name="Hutchinson M.I."/>
            <person name="Powell A.J."/>
            <person name="Barry K."/>
            <person name="Miller A.N."/>
            <person name="Grigoriev I.V."/>
            <person name="Debuchy R."/>
            <person name="Gladieux P."/>
            <person name="Hiltunen Thoren M."/>
            <person name="Johannesson H."/>
        </authorList>
    </citation>
    <scope>NUCLEOTIDE SEQUENCE</scope>
    <source>
        <strain evidence="12">PSN243</strain>
    </source>
</reference>
<dbReference type="Gene3D" id="3.30.200.20">
    <property type="entry name" value="Phosphorylase Kinase, domain 1"/>
    <property type="match status" value="1"/>
</dbReference>
<feature type="region of interest" description="Disordered" evidence="10">
    <location>
        <begin position="1"/>
        <end position="46"/>
    </location>
</feature>
<evidence type="ECO:0000259" key="11">
    <source>
        <dbReference type="PROSITE" id="PS50011"/>
    </source>
</evidence>
<dbReference type="GO" id="GO:0050684">
    <property type="term" value="P:regulation of mRNA processing"/>
    <property type="evidence" value="ECO:0007669"/>
    <property type="project" value="TreeGrafter"/>
</dbReference>
<keyword evidence="5 12" id="KW-0418">Kinase</keyword>
<feature type="compositionally biased region" description="Low complexity" evidence="10">
    <location>
        <begin position="23"/>
        <end position="35"/>
    </location>
</feature>
<keyword evidence="4 9" id="KW-0547">Nucleotide-binding</keyword>
<dbReference type="EC" id="2.7.11.1" evidence="1"/>
<feature type="domain" description="Protein kinase" evidence="11">
    <location>
        <begin position="81"/>
        <end position="441"/>
    </location>
</feature>
<evidence type="ECO:0000313" key="12">
    <source>
        <dbReference type="EMBL" id="KAK4451339.1"/>
    </source>
</evidence>
<evidence type="ECO:0000256" key="8">
    <source>
        <dbReference type="ARBA" id="ARBA00048679"/>
    </source>
</evidence>
<evidence type="ECO:0000256" key="1">
    <source>
        <dbReference type="ARBA" id="ARBA00012513"/>
    </source>
</evidence>
<dbReference type="Gene3D" id="1.10.510.10">
    <property type="entry name" value="Transferase(Phosphotransferase) domain 1"/>
    <property type="match status" value="1"/>
</dbReference>
<evidence type="ECO:0000256" key="3">
    <source>
        <dbReference type="ARBA" id="ARBA00022679"/>
    </source>
</evidence>
<organism evidence="12 13">
    <name type="scientific">Podospora aff. communis PSN243</name>
    <dbReference type="NCBI Taxonomy" id="3040156"/>
    <lineage>
        <taxon>Eukaryota</taxon>
        <taxon>Fungi</taxon>
        <taxon>Dikarya</taxon>
        <taxon>Ascomycota</taxon>
        <taxon>Pezizomycotina</taxon>
        <taxon>Sordariomycetes</taxon>
        <taxon>Sordariomycetidae</taxon>
        <taxon>Sordariales</taxon>
        <taxon>Podosporaceae</taxon>
        <taxon>Podospora</taxon>
    </lineage>
</organism>
<dbReference type="InterPro" id="IPR051334">
    <property type="entry name" value="SRPK"/>
</dbReference>
<proteinExistence type="predicted"/>
<comment type="catalytic activity">
    <reaction evidence="7">
        <text>L-threonyl-[protein] + ATP = O-phospho-L-threonyl-[protein] + ADP + H(+)</text>
        <dbReference type="Rhea" id="RHEA:46608"/>
        <dbReference type="Rhea" id="RHEA-COMP:11060"/>
        <dbReference type="Rhea" id="RHEA-COMP:11605"/>
        <dbReference type="ChEBI" id="CHEBI:15378"/>
        <dbReference type="ChEBI" id="CHEBI:30013"/>
        <dbReference type="ChEBI" id="CHEBI:30616"/>
        <dbReference type="ChEBI" id="CHEBI:61977"/>
        <dbReference type="ChEBI" id="CHEBI:456216"/>
        <dbReference type="EC" id="2.7.11.1"/>
    </reaction>
</comment>
<reference evidence="12" key="2">
    <citation type="submission" date="2023-05" db="EMBL/GenBank/DDBJ databases">
        <authorList>
            <consortium name="Lawrence Berkeley National Laboratory"/>
            <person name="Steindorff A."/>
            <person name="Hensen N."/>
            <person name="Bonometti L."/>
            <person name="Westerberg I."/>
            <person name="Brannstrom I.O."/>
            <person name="Guillou S."/>
            <person name="Cros-Aarteil S."/>
            <person name="Calhoun S."/>
            <person name="Haridas S."/>
            <person name="Kuo A."/>
            <person name="Mondo S."/>
            <person name="Pangilinan J."/>
            <person name="Riley R."/>
            <person name="Labutti K."/>
            <person name="Andreopoulos B."/>
            <person name="Lipzen A."/>
            <person name="Chen C."/>
            <person name="Yanf M."/>
            <person name="Daum C."/>
            <person name="Ng V."/>
            <person name="Clum A."/>
            <person name="Ohm R."/>
            <person name="Martin F."/>
            <person name="Silar P."/>
            <person name="Natvig D."/>
            <person name="Lalanne C."/>
            <person name="Gautier V."/>
            <person name="Ament-Velasquez S.L."/>
            <person name="Kruys A."/>
            <person name="Hutchinson M.I."/>
            <person name="Powell A.J."/>
            <person name="Barry K."/>
            <person name="Miller A.N."/>
            <person name="Grigoriev I.V."/>
            <person name="Debuchy R."/>
            <person name="Gladieux P."/>
            <person name="Thoren M.H."/>
            <person name="Johannesson H."/>
        </authorList>
    </citation>
    <scope>NUCLEOTIDE SEQUENCE</scope>
    <source>
        <strain evidence="12">PSN243</strain>
    </source>
</reference>
<keyword evidence="13" id="KW-1185">Reference proteome</keyword>
<evidence type="ECO:0000256" key="6">
    <source>
        <dbReference type="ARBA" id="ARBA00022840"/>
    </source>
</evidence>
<dbReference type="SMART" id="SM00220">
    <property type="entry name" value="S_TKc"/>
    <property type="match status" value="1"/>
</dbReference>
<dbReference type="InterPro" id="IPR000719">
    <property type="entry name" value="Prot_kinase_dom"/>
</dbReference>
<evidence type="ECO:0000256" key="4">
    <source>
        <dbReference type="ARBA" id="ARBA00022741"/>
    </source>
</evidence>
<protein>
    <recommendedName>
        <fullName evidence="1">non-specific serine/threonine protein kinase</fullName>
        <ecNumber evidence="1">2.7.11.1</ecNumber>
    </recommendedName>
</protein>
<keyword evidence="2" id="KW-0723">Serine/threonine-protein kinase</keyword>
<dbReference type="GO" id="GO:0005634">
    <property type="term" value="C:nucleus"/>
    <property type="evidence" value="ECO:0007669"/>
    <property type="project" value="TreeGrafter"/>
</dbReference>
<dbReference type="InterPro" id="IPR017441">
    <property type="entry name" value="Protein_kinase_ATP_BS"/>
</dbReference>
<evidence type="ECO:0000256" key="2">
    <source>
        <dbReference type="ARBA" id="ARBA00022527"/>
    </source>
</evidence>
<dbReference type="GO" id="GO:0000245">
    <property type="term" value="P:spliceosomal complex assembly"/>
    <property type="evidence" value="ECO:0007669"/>
    <property type="project" value="TreeGrafter"/>
</dbReference>